<accession>A0A396I372</accession>
<protein>
    <submittedName>
        <fullName evidence="1">Uncharacterized protein</fullName>
    </submittedName>
</protein>
<sequence>MLIPQASKATCDRHETNDSDLSLRPWHPLINSTCPVMRWIPLLLSLFNLINR</sequence>
<evidence type="ECO:0000313" key="1">
    <source>
        <dbReference type="EMBL" id="RHN60082.1"/>
    </source>
</evidence>
<dbReference type="Gramene" id="rna22296">
    <property type="protein sequence ID" value="RHN60082.1"/>
    <property type="gene ID" value="gene22296"/>
</dbReference>
<comment type="caution">
    <text evidence="1">The sequence shown here is derived from an EMBL/GenBank/DDBJ whole genome shotgun (WGS) entry which is preliminary data.</text>
</comment>
<dbReference type="EMBL" id="PSQE01000004">
    <property type="protein sequence ID" value="RHN60082.1"/>
    <property type="molecule type" value="Genomic_DNA"/>
</dbReference>
<proteinExistence type="predicted"/>
<reference evidence="1" key="1">
    <citation type="journal article" date="2018" name="Nat. Plants">
        <title>Whole-genome landscape of Medicago truncatula symbiotic genes.</title>
        <authorList>
            <person name="Pecrix Y."/>
            <person name="Gamas P."/>
            <person name="Carrere S."/>
        </authorList>
    </citation>
    <scope>NUCLEOTIDE SEQUENCE</scope>
    <source>
        <tissue evidence="1">Leaves</tissue>
    </source>
</reference>
<name>A0A396I372_MEDTR</name>
<gene>
    <name evidence="1" type="ORF">MtrunA17_Chr4g0021441</name>
</gene>
<dbReference type="Proteomes" id="UP000265566">
    <property type="component" value="Chromosome 4"/>
</dbReference>
<dbReference type="AlphaFoldDB" id="A0A396I372"/>
<organism evidence="1">
    <name type="scientific">Medicago truncatula</name>
    <name type="common">Barrel medic</name>
    <name type="synonym">Medicago tribuloides</name>
    <dbReference type="NCBI Taxonomy" id="3880"/>
    <lineage>
        <taxon>Eukaryota</taxon>
        <taxon>Viridiplantae</taxon>
        <taxon>Streptophyta</taxon>
        <taxon>Embryophyta</taxon>
        <taxon>Tracheophyta</taxon>
        <taxon>Spermatophyta</taxon>
        <taxon>Magnoliopsida</taxon>
        <taxon>eudicotyledons</taxon>
        <taxon>Gunneridae</taxon>
        <taxon>Pentapetalae</taxon>
        <taxon>rosids</taxon>
        <taxon>fabids</taxon>
        <taxon>Fabales</taxon>
        <taxon>Fabaceae</taxon>
        <taxon>Papilionoideae</taxon>
        <taxon>50 kb inversion clade</taxon>
        <taxon>NPAAA clade</taxon>
        <taxon>Hologalegina</taxon>
        <taxon>IRL clade</taxon>
        <taxon>Trifolieae</taxon>
        <taxon>Medicago</taxon>
    </lineage>
</organism>